<reference evidence="3 4" key="1">
    <citation type="submission" date="2018-02" db="EMBL/GenBank/DDBJ databases">
        <title>Metagenomics reveals mixed infection of spiroplasma and phytoplasma in chicory.</title>
        <authorList>
            <person name="Polano C."/>
            <person name="Moruzzi S."/>
            <person name="Ermacora P."/>
            <person name="Ferrini F."/>
            <person name="Martini M."/>
            <person name="Firrao G."/>
        </authorList>
    </citation>
    <scope>NUCLEOTIDE SEQUENCE [LARGE SCALE GENOMIC DNA]</scope>
    <source>
        <strain evidence="3 4">ChiP</strain>
    </source>
</reference>
<evidence type="ECO:0000313" key="3">
    <source>
        <dbReference type="EMBL" id="PQP79934.1"/>
    </source>
</evidence>
<dbReference type="Proteomes" id="UP000238672">
    <property type="component" value="Unassembled WGS sequence"/>
</dbReference>
<keyword evidence="1 2" id="KW-0812">Transmembrane</keyword>
<feature type="transmembrane region" description="Helical" evidence="2">
    <location>
        <begin position="6"/>
        <end position="24"/>
    </location>
</feature>
<gene>
    <name evidence="3" type="ORF">C6B37_00390</name>
</gene>
<keyword evidence="2" id="KW-1133">Transmembrane helix</keyword>
<evidence type="ECO:0000313" key="4">
    <source>
        <dbReference type="Proteomes" id="UP000238672"/>
    </source>
</evidence>
<keyword evidence="1" id="KW-0813">Transport</keyword>
<dbReference type="GO" id="GO:0043190">
    <property type="term" value="C:ATP-binding cassette (ABC) transporter complex"/>
    <property type="evidence" value="ECO:0007669"/>
    <property type="project" value="InterPro"/>
</dbReference>
<dbReference type="AlphaFoldDB" id="A0A2S8NVB6"/>
<proteinExistence type="inferred from homology"/>
<comment type="caution">
    <text evidence="3">The sequence shown here is derived from an EMBL/GenBank/DDBJ whole genome shotgun (WGS) entry which is preliminary data.</text>
</comment>
<comment type="subcellular location">
    <subcellularLocation>
        <location evidence="1">Cell membrane</location>
        <topology evidence="1">Multi-pass membrane protein</topology>
    </subcellularLocation>
</comment>
<protein>
    <submittedName>
        <fullName evidence="3">Zinc ABC transporter permease</fullName>
    </submittedName>
</protein>
<feature type="transmembrane region" description="Helical" evidence="2">
    <location>
        <begin position="31"/>
        <end position="52"/>
    </location>
</feature>
<organism evidence="3 4">
    <name type="scientific">Candidatus Phytoplasma phoenicium</name>
    <dbReference type="NCBI Taxonomy" id="198422"/>
    <lineage>
        <taxon>Bacteria</taxon>
        <taxon>Bacillati</taxon>
        <taxon>Mycoplasmatota</taxon>
        <taxon>Mollicutes</taxon>
        <taxon>Acholeplasmatales</taxon>
        <taxon>Acholeplasmataceae</taxon>
        <taxon>Candidatus Phytoplasma</taxon>
        <taxon>16SrIX (Pigeon pea witches'-broom group)</taxon>
    </lineage>
</organism>
<keyword evidence="4" id="KW-1185">Reference proteome</keyword>
<comment type="similarity">
    <text evidence="1">Belongs to the ABC-3 integral membrane protein family.</text>
</comment>
<evidence type="ECO:0000256" key="2">
    <source>
        <dbReference type="SAM" id="Phobius"/>
    </source>
</evidence>
<feature type="transmembrane region" description="Helical" evidence="2">
    <location>
        <begin position="58"/>
        <end position="86"/>
    </location>
</feature>
<accession>A0A2S8NVB6</accession>
<sequence length="151" mass="17345">LKLTGIIITSALLIMPGVISRYLSDKLLINVFIVSIIAFVSSFIGVLVSLSIENIPTGPVLVVINVIFILLTYLFAPKYGILKIFLKQKRYKQKIKKFRQLIHFYHHNTYHEIDKLEPFLFQETYLYKTPHKIIITSKGIELVENLIKGGI</sequence>
<dbReference type="Pfam" id="PF00950">
    <property type="entry name" value="ABC-3"/>
    <property type="match status" value="1"/>
</dbReference>
<dbReference type="GO" id="GO:0010043">
    <property type="term" value="P:response to zinc ion"/>
    <property type="evidence" value="ECO:0007669"/>
    <property type="project" value="TreeGrafter"/>
</dbReference>
<dbReference type="EMBL" id="PUUG01000004">
    <property type="protein sequence ID" value="PQP79934.1"/>
    <property type="molecule type" value="Genomic_DNA"/>
</dbReference>
<dbReference type="PANTHER" id="PTHR30477:SF0">
    <property type="entry name" value="METAL TRANSPORT SYSTEM MEMBRANE PROTEIN TM_0125-RELATED"/>
    <property type="match status" value="1"/>
</dbReference>
<evidence type="ECO:0000256" key="1">
    <source>
        <dbReference type="RuleBase" id="RU003943"/>
    </source>
</evidence>
<name>A0A2S8NVB6_9MOLU</name>
<dbReference type="InterPro" id="IPR001626">
    <property type="entry name" value="ABC_TroCD"/>
</dbReference>
<dbReference type="PANTHER" id="PTHR30477">
    <property type="entry name" value="ABC-TRANSPORTER METAL-BINDING PROTEIN"/>
    <property type="match status" value="1"/>
</dbReference>
<dbReference type="GO" id="GO:0055085">
    <property type="term" value="P:transmembrane transport"/>
    <property type="evidence" value="ECO:0007669"/>
    <property type="project" value="InterPro"/>
</dbReference>
<keyword evidence="2" id="KW-0472">Membrane</keyword>
<feature type="non-terminal residue" evidence="3">
    <location>
        <position position="1"/>
    </location>
</feature>